<dbReference type="Pfam" id="PF10049">
    <property type="entry name" value="DUF2283"/>
    <property type="match status" value="1"/>
</dbReference>
<protein>
    <recommendedName>
        <fullName evidence="3">DUF2283 domain-containing protein</fullName>
    </recommendedName>
</protein>
<dbReference type="eggNOG" id="arCOG02270">
    <property type="taxonomic scope" value="Archaea"/>
</dbReference>
<dbReference type="InterPro" id="IPR019270">
    <property type="entry name" value="DUF2283"/>
</dbReference>
<gene>
    <name evidence="1" type="ordered locus">Arcve_0479</name>
</gene>
<dbReference type="RefSeq" id="WP_013683185.1">
    <property type="nucleotide sequence ID" value="NC_015320.1"/>
</dbReference>
<dbReference type="AlphaFoldDB" id="F2KQ04"/>
<dbReference type="EMBL" id="CP002588">
    <property type="protein sequence ID" value="AEA46511.1"/>
    <property type="molecule type" value="Genomic_DNA"/>
</dbReference>
<sequence length="73" mass="8479">MKKILYDKDSDALIIVVSDKKLEYEEEVDDLIVGFSKDNEPVWIEILDFRKRFLPEVINKIADSGVPIKLLEV</sequence>
<organism evidence="1 2">
    <name type="scientific">Archaeoglobus veneficus (strain DSM 11195 / SNP6)</name>
    <dbReference type="NCBI Taxonomy" id="693661"/>
    <lineage>
        <taxon>Archaea</taxon>
        <taxon>Methanobacteriati</taxon>
        <taxon>Methanobacteriota</taxon>
        <taxon>Archaeoglobi</taxon>
        <taxon>Archaeoglobales</taxon>
        <taxon>Archaeoglobaceae</taxon>
        <taxon>Archaeoglobus</taxon>
    </lineage>
</organism>
<accession>F2KQ04</accession>
<name>F2KQ04_ARCVS</name>
<dbReference type="KEGG" id="ave:Arcve_0479"/>
<proteinExistence type="predicted"/>
<dbReference type="HOGENOM" id="CLU_199453_0_0_2"/>
<dbReference type="GeneID" id="10393575"/>
<evidence type="ECO:0008006" key="3">
    <source>
        <dbReference type="Google" id="ProtNLM"/>
    </source>
</evidence>
<evidence type="ECO:0000313" key="1">
    <source>
        <dbReference type="EMBL" id="AEA46511.1"/>
    </source>
</evidence>
<dbReference type="Proteomes" id="UP000008136">
    <property type="component" value="Chromosome"/>
</dbReference>
<evidence type="ECO:0000313" key="2">
    <source>
        <dbReference type="Proteomes" id="UP000008136"/>
    </source>
</evidence>
<dbReference type="STRING" id="693661.Arcve_0479"/>
<keyword evidence="2" id="KW-1185">Reference proteome</keyword>
<reference evidence="1 2" key="1">
    <citation type="submission" date="2011-03" db="EMBL/GenBank/DDBJ databases">
        <title>The complete genome of Archaeoglobus veneficus SNP6.</title>
        <authorList>
            <consortium name="US DOE Joint Genome Institute (JGI-PGF)"/>
            <person name="Lucas S."/>
            <person name="Copeland A."/>
            <person name="Lapidus A."/>
            <person name="Bruce D."/>
            <person name="Goodwin L."/>
            <person name="Pitluck S."/>
            <person name="Kyrpides N."/>
            <person name="Mavromatis K."/>
            <person name="Pagani I."/>
            <person name="Ivanova N."/>
            <person name="Mikhailova N."/>
            <person name="Lu M."/>
            <person name="Detter J.C."/>
            <person name="Tapia R."/>
            <person name="Han C."/>
            <person name="Land M."/>
            <person name="Hauser L."/>
            <person name="Markowitz V."/>
            <person name="Cheng J.-F."/>
            <person name="Hugenholtz P."/>
            <person name="Woyke T."/>
            <person name="Wu D."/>
            <person name="Spring S."/>
            <person name="Brambilla E."/>
            <person name="Klenk H.-P."/>
            <person name="Eisen J.A."/>
        </authorList>
    </citation>
    <scope>NUCLEOTIDE SEQUENCE [LARGE SCALE GENOMIC DNA]</scope>
    <source>
        <strain>SNP6</strain>
    </source>
</reference>